<dbReference type="GO" id="GO:0036376">
    <property type="term" value="P:sodium ion export across plasma membrane"/>
    <property type="evidence" value="ECO:0007669"/>
    <property type="project" value="InterPro"/>
</dbReference>
<organism evidence="17">
    <name type="scientific">uncultured Sulfurovum sp</name>
    <dbReference type="NCBI Taxonomy" id="269237"/>
    <lineage>
        <taxon>Bacteria</taxon>
        <taxon>Pseudomonadati</taxon>
        <taxon>Campylobacterota</taxon>
        <taxon>Epsilonproteobacteria</taxon>
        <taxon>Campylobacterales</taxon>
        <taxon>Sulfurovaceae</taxon>
        <taxon>Sulfurovum</taxon>
        <taxon>environmental samples</taxon>
    </lineage>
</organism>
<comment type="function">
    <text evidence="2 16">Catalyzes the decarboxylation of oxaloacetate coupled to Na(+) translocation.</text>
</comment>
<comment type="subunit">
    <text evidence="5 16">Heterotrimer of an alpha, a beta and a gamma subunit.</text>
</comment>
<comment type="catalytic activity">
    <reaction evidence="15 16">
        <text>oxaloacetate + 2 Na(+)(in) + H(+) = pyruvate + 2 Na(+)(out) + CO2</text>
        <dbReference type="Rhea" id="RHEA:57724"/>
        <dbReference type="ChEBI" id="CHEBI:15361"/>
        <dbReference type="ChEBI" id="CHEBI:15378"/>
        <dbReference type="ChEBI" id="CHEBI:16452"/>
        <dbReference type="ChEBI" id="CHEBI:16526"/>
        <dbReference type="ChEBI" id="CHEBI:29101"/>
        <dbReference type="EC" id="7.2.4.2"/>
    </reaction>
</comment>
<keyword evidence="8 16" id="KW-0812">Transmembrane</keyword>
<keyword evidence="11 16" id="KW-0915">Sodium</keyword>
<reference evidence="17" key="1">
    <citation type="submission" date="2020-01" db="EMBL/GenBank/DDBJ databases">
        <authorList>
            <person name="Meier V. D."/>
            <person name="Meier V D."/>
        </authorList>
    </citation>
    <scope>NUCLEOTIDE SEQUENCE</scope>
    <source>
        <strain evidence="17">HLG_WM_MAG_03</strain>
    </source>
</reference>
<evidence type="ECO:0000256" key="13">
    <source>
        <dbReference type="ARBA" id="ARBA00023136"/>
    </source>
</evidence>
<dbReference type="EMBL" id="CACVAR010000155">
    <property type="protein sequence ID" value="CAA6806812.1"/>
    <property type="molecule type" value="Genomic_DNA"/>
</dbReference>
<dbReference type="InterPro" id="IPR023424">
    <property type="entry name" value="OadG"/>
</dbReference>
<dbReference type="NCBIfam" id="TIGR01195">
    <property type="entry name" value="oadG_fam"/>
    <property type="match status" value="1"/>
</dbReference>
<dbReference type="HAMAP" id="MF_00404">
    <property type="entry name" value="OadG"/>
    <property type="match status" value="1"/>
</dbReference>
<evidence type="ECO:0000256" key="16">
    <source>
        <dbReference type="HAMAP-Rule" id="MF_00404"/>
    </source>
</evidence>
<evidence type="ECO:0000256" key="8">
    <source>
        <dbReference type="ARBA" id="ARBA00022692"/>
    </source>
</evidence>
<evidence type="ECO:0000256" key="10">
    <source>
        <dbReference type="ARBA" id="ARBA00022989"/>
    </source>
</evidence>
<comment type="subcellular location">
    <subcellularLocation>
        <location evidence="3 16">Cell membrane</location>
        <topology evidence="3 16">Single-pass membrane protein</topology>
    </subcellularLocation>
</comment>
<keyword evidence="14 16" id="KW-0739">Sodium transport</keyword>
<evidence type="ECO:0000256" key="2">
    <source>
        <dbReference type="ARBA" id="ARBA00003002"/>
    </source>
</evidence>
<evidence type="ECO:0000256" key="11">
    <source>
        <dbReference type="ARBA" id="ARBA00023053"/>
    </source>
</evidence>
<dbReference type="Pfam" id="PF04277">
    <property type="entry name" value="OAD_gamma"/>
    <property type="match status" value="1"/>
</dbReference>
<protein>
    <recommendedName>
        <fullName evidence="16">Probable oxaloacetate decarboxylase gamma chain</fullName>
        <ecNumber evidence="16">7.2.4.2</ecNumber>
    </recommendedName>
</protein>
<dbReference type="GO" id="GO:0015451">
    <property type="term" value="F:decarboxylation-driven active transmembrane transporter activity"/>
    <property type="evidence" value="ECO:0007669"/>
    <property type="project" value="UniProtKB-EC"/>
</dbReference>
<dbReference type="GO" id="GO:0015081">
    <property type="term" value="F:sodium ion transmembrane transporter activity"/>
    <property type="evidence" value="ECO:0007669"/>
    <property type="project" value="UniProtKB-UniRule"/>
</dbReference>
<keyword evidence="7 16" id="KW-1003">Cell membrane</keyword>
<comment type="cofactor">
    <cofactor evidence="1 16">
        <name>Na(+)</name>
        <dbReference type="ChEBI" id="CHEBI:29101"/>
    </cofactor>
</comment>
<evidence type="ECO:0000256" key="3">
    <source>
        <dbReference type="ARBA" id="ARBA00004162"/>
    </source>
</evidence>
<keyword evidence="13 16" id="KW-0472">Membrane</keyword>
<proteinExistence type="inferred from homology"/>
<name>A0A6S6SQ57_9BACT</name>
<evidence type="ECO:0000256" key="6">
    <source>
        <dbReference type="ARBA" id="ARBA00022448"/>
    </source>
</evidence>
<evidence type="ECO:0000256" key="14">
    <source>
        <dbReference type="ARBA" id="ARBA00023201"/>
    </source>
</evidence>
<sequence>MADEVNYVLEAFKFMLLGMGIVFLFLFILVQVVELQAKIIAKYFPEDTSKTPAAQASANAAEDEQRKVAAIIAAVTEFRNNKS</sequence>
<keyword evidence="6 16" id="KW-0813">Transport</keyword>
<evidence type="ECO:0000256" key="1">
    <source>
        <dbReference type="ARBA" id="ARBA00001959"/>
    </source>
</evidence>
<dbReference type="GO" id="GO:0008948">
    <property type="term" value="F:oxaloacetate decarboxylase activity"/>
    <property type="evidence" value="ECO:0007669"/>
    <property type="project" value="UniProtKB-UniRule"/>
</dbReference>
<evidence type="ECO:0000313" key="17">
    <source>
        <dbReference type="EMBL" id="CAA6806812.1"/>
    </source>
</evidence>
<keyword evidence="12 16" id="KW-0406">Ion transport</keyword>
<dbReference type="EC" id="7.2.4.2" evidence="16"/>
<evidence type="ECO:0000256" key="15">
    <source>
        <dbReference type="ARBA" id="ARBA00048176"/>
    </source>
</evidence>
<comment type="similarity">
    <text evidence="4 16">Belongs to the OadG family.</text>
</comment>
<accession>A0A6S6SQ57</accession>
<evidence type="ECO:0000256" key="5">
    <source>
        <dbReference type="ARBA" id="ARBA00011869"/>
    </source>
</evidence>
<keyword evidence="9 16" id="KW-1278">Translocase</keyword>
<dbReference type="AlphaFoldDB" id="A0A6S6SQ57"/>
<gene>
    <name evidence="16" type="primary">oadG</name>
    <name evidence="17" type="ORF">HELGO_WM37750</name>
</gene>
<evidence type="ECO:0000256" key="9">
    <source>
        <dbReference type="ARBA" id="ARBA00022967"/>
    </source>
</evidence>
<evidence type="ECO:0000256" key="4">
    <source>
        <dbReference type="ARBA" id="ARBA00005844"/>
    </source>
</evidence>
<dbReference type="InterPro" id="IPR005899">
    <property type="entry name" value="Na_pump_deCOase"/>
</dbReference>
<keyword evidence="10 16" id="KW-1133">Transmembrane helix</keyword>
<feature type="transmembrane region" description="Helical" evidence="16">
    <location>
        <begin position="12"/>
        <end position="33"/>
    </location>
</feature>
<dbReference type="GO" id="GO:0005886">
    <property type="term" value="C:plasma membrane"/>
    <property type="evidence" value="ECO:0007669"/>
    <property type="project" value="UniProtKB-SubCell"/>
</dbReference>
<evidence type="ECO:0000256" key="12">
    <source>
        <dbReference type="ARBA" id="ARBA00023065"/>
    </source>
</evidence>
<evidence type="ECO:0000256" key="7">
    <source>
        <dbReference type="ARBA" id="ARBA00022475"/>
    </source>
</evidence>